<dbReference type="PANTHER" id="PTHR43861">
    <property type="entry name" value="TRANS-ACONITATE 2-METHYLTRANSFERASE-RELATED"/>
    <property type="match status" value="1"/>
</dbReference>
<dbReference type="CDD" id="cd02440">
    <property type="entry name" value="AdoMet_MTases"/>
    <property type="match status" value="1"/>
</dbReference>
<dbReference type="InterPro" id="IPR013216">
    <property type="entry name" value="Methyltransf_11"/>
</dbReference>
<organism evidence="2 3">
    <name type="scientific">Leptospira harrisiae</name>
    <dbReference type="NCBI Taxonomy" id="2023189"/>
    <lineage>
        <taxon>Bacteria</taxon>
        <taxon>Pseudomonadati</taxon>
        <taxon>Spirochaetota</taxon>
        <taxon>Spirochaetia</taxon>
        <taxon>Leptospirales</taxon>
        <taxon>Leptospiraceae</taxon>
        <taxon>Leptospira</taxon>
    </lineage>
</organism>
<dbReference type="PANTHER" id="PTHR43861:SF1">
    <property type="entry name" value="TRANS-ACONITATE 2-METHYLTRANSFERASE"/>
    <property type="match status" value="1"/>
</dbReference>
<comment type="caution">
    <text evidence="2">The sequence shown here is derived from an EMBL/GenBank/DDBJ whole genome shotgun (WGS) entry which is preliminary data.</text>
</comment>
<dbReference type="InterPro" id="IPR029063">
    <property type="entry name" value="SAM-dependent_MTases_sf"/>
</dbReference>
<dbReference type="GO" id="GO:0032259">
    <property type="term" value="P:methylation"/>
    <property type="evidence" value="ECO:0007669"/>
    <property type="project" value="UniProtKB-KW"/>
</dbReference>
<dbReference type="OrthoDB" id="9808140at2"/>
<dbReference type="Pfam" id="PF08241">
    <property type="entry name" value="Methyltransf_11"/>
    <property type="match status" value="1"/>
</dbReference>
<dbReference type="RefSeq" id="WP_100743179.1">
    <property type="nucleotide sequence ID" value="NZ_NPDW01000001.1"/>
</dbReference>
<accession>A0A2N0APS4</accession>
<evidence type="ECO:0000313" key="3">
    <source>
        <dbReference type="Proteomes" id="UP000232145"/>
    </source>
</evidence>
<evidence type="ECO:0000313" key="2">
    <source>
        <dbReference type="EMBL" id="PJZ86297.1"/>
    </source>
</evidence>
<dbReference type="PRINTS" id="PR00507">
    <property type="entry name" value="N12N6MTFRASE"/>
</dbReference>
<dbReference type="SUPFAM" id="SSF53335">
    <property type="entry name" value="S-adenosyl-L-methionine-dependent methyltransferases"/>
    <property type="match status" value="1"/>
</dbReference>
<keyword evidence="2" id="KW-0489">Methyltransferase</keyword>
<sequence length="224" mass="26287">MTDYLKVVYDEGSHPYTDYPSKLVSYLYQSFDLKPGMKILEPGCGRGEFLLNFKKLGLDCTGVDLSKEAKNYLATQQIPVQICNADQDKLPFKDNTFDVIYNKSFLEHLRNPDFFLKEARRVLKPGGIIICLVPDWESNYKIYFDDFTHRTPFTKISLLDIFKICDFSKINVYIFRQLPIVWKYPFLNYFCALISPFIPVRTQNKFLRWSRELMLVGSAYKDTN</sequence>
<evidence type="ECO:0000259" key="1">
    <source>
        <dbReference type="Pfam" id="PF08241"/>
    </source>
</evidence>
<protein>
    <submittedName>
        <fullName evidence="2">Methyltransferase</fullName>
    </submittedName>
</protein>
<dbReference type="EMBL" id="NPDX01000001">
    <property type="protein sequence ID" value="PJZ86297.1"/>
    <property type="molecule type" value="Genomic_DNA"/>
</dbReference>
<name>A0A2N0APS4_9LEPT</name>
<dbReference type="Gene3D" id="3.40.50.150">
    <property type="entry name" value="Vaccinia Virus protein VP39"/>
    <property type="match status" value="1"/>
</dbReference>
<keyword evidence="2" id="KW-0808">Transferase</keyword>
<proteinExistence type="predicted"/>
<dbReference type="AlphaFoldDB" id="A0A2N0APS4"/>
<keyword evidence="3" id="KW-1185">Reference proteome</keyword>
<feature type="domain" description="Methyltransferase type 11" evidence="1">
    <location>
        <begin position="40"/>
        <end position="131"/>
    </location>
</feature>
<gene>
    <name evidence="2" type="ORF">CH364_09065</name>
</gene>
<dbReference type="Proteomes" id="UP000232145">
    <property type="component" value="Unassembled WGS sequence"/>
</dbReference>
<dbReference type="GO" id="GO:0008757">
    <property type="term" value="F:S-adenosylmethionine-dependent methyltransferase activity"/>
    <property type="evidence" value="ECO:0007669"/>
    <property type="project" value="InterPro"/>
</dbReference>
<reference evidence="2 3" key="1">
    <citation type="submission" date="2017-07" db="EMBL/GenBank/DDBJ databases">
        <title>Leptospira spp. isolated from tropical soils.</title>
        <authorList>
            <person name="Thibeaux R."/>
            <person name="Iraola G."/>
            <person name="Ferres I."/>
            <person name="Bierque E."/>
            <person name="Girault D."/>
            <person name="Soupe-Gilbert M.-E."/>
            <person name="Picardeau M."/>
            <person name="Goarant C."/>
        </authorList>
    </citation>
    <scope>NUCLEOTIDE SEQUENCE [LARGE SCALE GENOMIC DNA]</scope>
    <source>
        <strain evidence="2 3">FH2-B-A1</strain>
    </source>
</reference>